<proteinExistence type="predicted"/>
<dbReference type="RefSeq" id="WP_183934937.1">
    <property type="nucleotide sequence ID" value="NZ_JACHBB010000018.1"/>
</dbReference>
<dbReference type="EMBL" id="JACHBC010000014">
    <property type="protein sequence ID" value="MBB5563772.1"/>
    <property type="molecule type" value="Genomic_DNA"/>
</dbReference>
<keyword evidence="2" id="KW-1185">Reference proteome</keyword>
<dbReference type="NCBIfam" id="TIGR04474">
    <property type="entry name" value="tcm_partner"/>
    <property type="match status" value="1"/>
</dbReference>
<accession>A0A7W9CXQ7</accession>
<protein>
    <submittedName>
        <fullName evidence="1">Three-Cys-motif partner protein</fullName>
    </submittedName>
</protein>
<sequence>MTTGGATIAEFGWKIGSTPPSLSAHSDAKLRLIARYLESYFPAILVNHAQDRQRITLVDGFCGGGRFTDDGSIVSGTPFLFLEAVAKAERIANAGRNKPLKIDAEYHFVDSKRDHVEFLRAELIKAGYLDQLDRSIFLYNADFETVFPDICRRIEGRTKRGVGRSIFLLDQKGYSDVAFETVRMILRFSAAECILTFAVGWLIDYLTDKPQTLKRVSPIEISEEQLREFLRFKDEQGGRYVIQRLLLRHIADATKAKFQSPFFLRSKEARKDLWLVHLSNHLKARNVMVDSHWLINNQSLHQGHGGLEMLGFNPNIDPDSAPDFWFGAKDEEVMKDRLAEDFMRRMRDAHGSISVAYGDFVTSIANETPARLADIDQVTAFLVEEKELDLRNEGNGTKRTSAPVYKDTIGVAQQPKLWSLSSR</sequence>
<dbReference type="AlphaFoldDB" id="A0A7W9CXQ7"/>
<evidence type="ECO:0000313" key="1">
    <source>
        <dbReference type="EMBL" id="MBB5563772.1"/>
    </source>
</evidence>
<evidence type="ECO:0000313" key="2">
    <source>
        <dbReference type="Proteomes" id="UP000528824"/>
    </source>
</evidence>
<comment type="caution">
    <text evidence="1">The sequence shown here is derived from an EMBL/GenBank/DDBJ whole genome shotgun (WGS) entry which is preliminary data.</text>
</comment>
<name>A0A7W9CXQ7_9HYPH</name>
<gene>
    <name evidence="1" type="ORF">GGI59_005471</name>
</gene>
<reference evidence="1 2" key="1">
    <citation type="submission" date="2020-08" db="EMBL/GenBank/DDBJ databases">
        <title>Genomic Encyclopedia of Type Strains, Phase IV (KMG-V): Genome sequencing to study the core and pangenomes of soil and plant-associated prokaryotes.</title>
        <authorList>
            <person name="Whitman W."/>
        </authorList>
    </citation>
    <scope>NUCLEOTIDE SEQUENCE [LARGE SCALE GENOMIC DNA]</scope>
    <source>
        <strain evidence="1 2">SEMIA 4034</strain>
    </source>
</reference>
<organism evidence="1 2">
    <name type="scientific">Rhizobium lentis</name>
    <dbReference type="NCBI Taxonomy" id="1138194"/>
    <lineage>
        <taxon>Bacteria</taxon>
        <taxon>Pseudomonadati</taxon>
        <taxon>Pseudomonadota</taxon>
        <taxon>Alphaproteobacteria</taxon>
        <taxon>Hyphomicrobiales</taxon>
        <taxon>Rhizobiaceae</taxon>
        <taxon>Rhizobium/Agrobacterium group</taxon>
        <taxon>Rhizobium</taxon>
    </lineage>
</organism>
<dbReference type="Proteomes" id="UP000528824">
    <property type="component" value="Unassembled WGS sequence"/>
</dbReference>
<dbReference type="InterPro" id="IPR031009">
    <property type="entry name" value="Tcm_partner"/>
</dbReference>